<feature type="coiled-coil region" evidence="5">
    <location>
        <begin position="5"/>
        <end position="35"/>
    </location>
</feature>
<keyword evidence="5" id="KW-0175">Coiled coil</keyword>
<comment type="subcellular location">
    <subcellularLocation>
        <location evidence="1">Cytoplasm</location>
    </subcellularLocation>
</comment>
<sequence length="79" mass="9656">MDIYKIDINKSIEINENESEDLEENLCTLKQLAEKRYRIVCKLEQDKKKICKKLSDYLIRRGYNWKDIKKVLKEIIEYE</sequence>
<evidence type="ECO:0000256" key="3">
    <source>
        <dbReference type="ARBA" id="ARBA00018111"/>
    </source>
</evidence>
<dbReference type="InterPro" id="IPR036388">
    <property type="entry name" value="WH-like_DNA-bd_sf"/>
</dbReference>
<evidence type="ECO:0000256" key="5">
    <source>
        <dbReference type="SAM" id="Coils"/>
    </source>
</evidence>
<protein>
    <recommendedName>
        <fullName evidence="3">Regulatory protein RecX</fullName>
    </recommendedName>
</protein>
<evidence type="ECO:0000256" key="2">
    <source>
        <dbReference type="ARBA" id="ARBA00009695"/>
    </source>
</evidence>
<gene>
    <name evidence="7" type="ORF">SDC9_158290</name>
</gene>
<evidence type="ECO:0000256" key="1">
    <source>
        <dbReference type="ARBA" id="ARBA00004496"/>
    </source>
</evidence>
<dbReference type="GO" id="GO:0005737">
    <property type="term" value="C:cytoplasm"/>
    <property type="evidence" value="ECO:0007669"/>
    <property type="project" value="UniProtKB-SubCell"/>
</dbReference>
<keyword evidence="4" id="KW-0963">Cytoplasm</keyword>
<comment type="similarity">
    <text evidence="2">Belongs to the RecX family.</text>
</comment>
<dbReference type="InterPro" id="IPR053925">
    <property type="entry name" value="RecX_HTH_3rd"/>
</dbReference>
<dbReference type="Pfam" id="PF21981">
    <property type="entry name" value="RecX_HTH3"/>
    <property type="match status" value="1"/>
</dbReference>
<name>A0A645FBP7_9ZZZZ</name>
<feature type="domain" description="RecX third three-helical" evidence="6">
    <location>
        <begin position="25"/>
        <end position="72"/>
    </location>
</feature>
<evidence type="ECO:0000256" key="4">
    <source>
        <dbReference type="ARBA" id="ARBA00022490"/>
    </source>
</evidence>
<proteinExistence type="inferred from homology"/>
<organism evidence="7">
    <name type="scientific">bioreactor metagenome</name>
    <dbReference type="NCBI Taxonomy" id="1076179"/>
    <lineage>
        <taxon>unclassified sequences</taxon>
        <taxon>metagenomes</taxon>
        <taxon>ecological metagenomes</taxon>
    </lineage>
</organism>
<dbReference type="Gene3D" id="1.10.10.10">
    <property type="entry name" value="Winged helix-like DNA-binding domain superfamily/Winged helix DNA-binding domain"/>
    <property type="match status" value="1"/>
</dbReference>
<reference evidence="7" key="1">
    <citation type="submission" date="2019-08" db="EMBL/GenBank/DDBJ databases">
        <authorList>
            <person name="Kucharzyk K."/>
            <person name="Murdoch R.W."/>
            <person name="Higgins S."/>
            <person name="Loffler F."/>
        </authorList>
    </citation>
    <scope>NUCLEOTIDE SEQUENCE</scope>
</reference>
<dbReference type="EMBL" id="VSSQ01057181">
    <property type="protein sequence ID" value="MPN10992.1"/>
    <property type="molecule type" value="Genomic_DNA"/>
</dbReference>
<comment type="caution">
    <text evidence="7">The sequence shown here is derived from an EMBL/GenBank/DDBJ whole genome shotgun (WGS) entry which is preliminary data.</text>
</comment>
<accession>A0A645FBP7</accession>
<evidence type="ECO:0000313" key="7">
    <source>
        <dbReference type="EMBL" id="MPN10992.1"/>
    </source>
</evidence>
<dbReference type="AlphaFoldDB" id="A0A645FBP7"/>
<evidence type="ECO:0000259" key="6">
    <source>
        <dbReference type="Pfam" id="PF21981"/>
    </source>
</evidence>